<evidence type="ECO:0000256" key="1">
    <source>
        <dbReference type="ARBA" id="ARBA00022448"/>
    </source>
</evidence>
<dbReference type="GO" id="GO:0015847">
    <property type="term" value="P:putrescine transport"/>
    <property type="evidence" value="ECO:0007669"/>
    <property type="project" value="UniProtKB-ARBA"/>
</dbReference>
<dbReference type="PROSITE" id="PS50893">
    <property type="entry name" value="ABC_TRANSPORTER_2"/>
    <property type="match status" value="1"/>
</dbReference>
<dbReference type="Pfam" id="PF00005">
    <property type="entry name" value="ABC_tran"/>
    <property type="match status" value="1"/>
</dbReference>
<reference evidence="9 10" key="1">
    <citation type="submission" date="2017-06" db="EMBL/GenBank/DDBJ databases">
        <authorList>
            <person name="Kim H.J."/>
            <person name="Triplett B.A."/>
        </authorList>
    </citation>
    <scope>NUCLEOTIDE SEQUENCE [LARGE SCALE GENOMIC DNA]</scope>
    <source>
        <strain evidence="9 10">B29T1</strain>
    </source>
</reference>
<keyword evidence="10" id="KW-1185">Reference proteome</keyword>
<dbReference type="InterPro" id="IPR027417">
    <property type="entry name" value="P-loop_NTPase"/>
</dbReference>
<dbReference type="InterPro" id="IPR008995">
    <property type="entry name" value="Mo/tungstate-bd_C_term_dom"/>
</dbReference>
<dbReference type="SUPFAM" id="SSF52540">
    <property type="entry name" value="P-loop containing nucleoside triphosphate hydrolases"/>
    <property type="match status" value="1"/>
</dbReference>
<feature type="domain" description="ABC transporter" evidence="8">
    <location>
        <begin position="31"/>
        <end position="262"/>
    </location>
</feature>
<dbReference type="AlphaFoldDB" id="A0A212RJV0"/>
<dbReference type="FunFam" id="3.40.50.300:FF:000133">
    <property type="entry name" value="Spermidine/putrescine import ATP-binding protein PotA"/>
    <property type="match status" value="1"/>
</dbReference>
<evidence type="ECO:0000259" key="8">
    <source>
        <dbReference type="PROSITE" id="PS50893"/>
    </source>
</evidence>
<keyword evidence="6 7" id="KW-0472">Membrane</keyword>
<keyword evidence="5 7" id="KW-1278">Translocase</keyword>
<dbReference type="SUPFAM" id="SSF50331">
    <property type="entry name" value="MOP-like"/>
    <property type="match status" value="1"/>
</dbReference>
<evidence type="ECO:0000256" key="5">
    <source>
        <dbReference type="ARBA" id="ARBA00022967"/>
    </source>
</evidence>
<dbReference type="Pfam" id="PF08402">
    <property type="entry name" value="TOBE_2"/>
    <property type="match status" value="1"/>
</dbReference>
<evidence type="ECO:0000256" key="6">
    <source>
        <dbReference type="ARBA" id="ARBA00023136"/>
    </source>
</evidence>
<dbReference type="InterPro" id="IPR005893">
    <property type="entry name" value="PotA-like"/>
</dbReference>
<dbReference type="NCBIfam" id="TIGR01187">
    <property type="entry name" value="potA"/>
    <property type="match status" value="1"/>
</dbReference>
<dbReference type="PANTHER" id="PTHR42781">
    <property type="entry name" value="SPERMIDINE/PUTRESCINE IMPORT ATP-BINDING PROTEIN POTA"/>
    <property type="match status" value="1"/>
</dbReference>
<dbReference type="InterPro" id="IPR012340">
    <property type="entry name" value="NA-bd_OB-fold"/>
</dbReference>
<dbReference type="GO" id="GO:0015417">
    <property type="term" value="F:ABC-type polyamine transporter activity"/>
    <property type="evidence" value="ECO:0007669"/>
    <property type="project" value="UniProtKB-EC"/>
</dbReference>
<dbReference type="PANTHER" id="PTHR42781:SF6">
    <property type="entry name" value="SPERMIDINE_PUTRESCINE IMPORT ATP-BINDING PROTEIN POTA"/>
    <property type="match status" value="1"/>
</dbReference>
<comment type="subunit">
    <text evidence="7">The complex is composed of two ATP-binding proteins (PotA), two transmembrane proteins (PotB and PotC) and a solute-binding protein (PotD).</text>
</comment>
<comment type="similarity">
    <text evidence="7">Belongs to the ABC transporter superfamily. Spermidine/putrescine importer (TC 3.A.1.11.1) family.</text>
</comment>
<gene>
    <name evidence="7" type="primary">potA</name>
    <name evidence="9" type="ORF">SAMN07250955_109134</name>
</gene>
<dbReference type="InterPro" id="IPR003439">
    <property type="entry name" value="ABC_transporter-like_ATP-bd"/>
</dbReference>
<dbReference type="Gene3D" id="3.40.50.300">
    <property type="entry name" value="P-loop containing nucleotide triphosphate hydrolases"/>
    <property type="match status" value="1"/>
</dbReference>
<dbReference type="EC" id="7.6.2.11" evidence="7"/>
<dbReference type="InterPro" id="IPR050093">
    <property type="entry name" value="ABC_SmlMolc_Importer"/>
</dbReference>
<dbReference type="GO" id="GO:0016887">
    <property type="term" value="F:ATP hydrolysis activity"/>
    <property type="evidence" value="ECO:0007669"/>
    <property type="project" value="InterPro"/>
</dbReference>
<dbReference type="InterPro" id="IPR003593">
    <property type="entry name" value="AAA+_ATPase"/>
</dbReference>
<comment type="catalytic activity">
    <reaction evidence="7">
        <text>ATP + H2O + polyamine-[polyamine-binding protein]Side 1 = ADP + phosphate + polyamineSide 2 + [polyamine-binding protein]Side 1.</text>
        <dbReference type="EC" id="7.6.2.11"/>
    </reaction>
</comment>
<evidence type="ECO:0000256" key="7">
    <source>
        <dbReference type="RuleBase" id="RU364083"/>
    </source>
</evidence>
<keyword evidence="4 7" id="KW-0067">ATP-binding</keyword>
<keyword evidence="2 7" id="KW-1003">Cell membrane</keyword>
<evidence type="ECO:0000256" key="4">
    <source>
        <dbReference type="ARBA" id="ARBA00022840"/>
    </source>
</evidence>
<evidence type="ECO:0000313" key="10">
    <source>
        <dbReference type="Proteomes" id="UP000197065"/>
    </source>
</evidence>
<dbReference type="Proteomes" id="UP000197065">
    <property type="component" value="Unassembled WGS sequence"/>
</dbReference>
<name>A0A212RJV0_9PROT</name>
<sequence length="386" mass="42148">MLMTPTSSSGPAQGLRESRRIIETDPSSVLVSFYGVTRSYDGKTKVVDDLDLEIRKGEFLTLLGPSGSGKTTSLMMLAGFEQPDQGHIYLNGKPIDGLPPEARDIGVVFQNYALFPHMTVAQNVGFPLRVRGLAKAEIDRRVRDALKIVRLEDFADRRPTELSGGQQQRVALTRALVFEPQLVLMDEPLGALDKQLREQLQLEIKHIQKRLGLTILYVTHDQSEALTMSDRIAVFGAGRIQQLGHPRDIYDHPANAFVATFIGDNNLMPATVHEVRGERAAVRLGNGALIETSRSSHAHAGAPVTVAIRPERFVIDPSGPVAGTLAAKVSEIIYVGDQTRVVARLEDGHEVEVRLANGRRAADPLEGATVTLGWHEGDAILLDRAA</sequence>
<organism evidence="9 10">
    <name type="scientific">Arboricoccus pini</name>
    <dbReference type="NCBI Taxonomy" id="1963835"/>
    <lineage>
        <taxon>Bacteria</taxon>
        <taxon>Pseudomonadati</taxon>
        <taxon>Pseudomonadota</taxon>
        <taxon>Alphaproteobacteria</taxon>
        <taxon>Geminicoccales</taxon>
        <taxon>Geminicoccaceae</taxon>
        <taxon>Arboricoccus</taxon>
    </lineage>
</organism>
<evidence type="ECO:0000256" key="2">
    <source>
        <dbReference type="ARBA" id="ARBA00022475"/>
    </source>
</evidence>
<dbReference type="EMBL" id="FYEH01000009">
    <property type="protein sequence ID" value="SNB72618.1"/>
    <property type="molecule type" value="Genomic_DNA"/>
</dbReference>
<comment type="function">
    <text evidence="7">Part of the ABC transporter complex PotABCD involved in spermidine/putrescine import. Responsible for energy coupling to the transport system.</text>
</comment>
<protein>
    <recommendedName>
        <fullName evidence="7">Spermidine/putrescine import ATP-binding protein PotA</fullName>
        <ecNumber evidence="7">7.6.2.11</ecNumber>
    </recommendedName>
</protein>
<dbReference type="Gene3D" id="2.40.50.140">
    <property type="entry name" value="Nucleic acid-binding proteins"/>
    <property type="match status" value="1"/>
</dbReference>
<dbReference type="Gene3D" id="2.40.50.100">
    <property type="match status" value="1"/>
</dbReference>
<dbReference type="GO" id="GO:0043190">
    <property type="term" value="C:ATP-binding cassette (ABC) transporter complex"/>
    <property type="evidence" value="ECO:0007669"/>
    <property type="project" value="InterPro"/>
</dbReference>
<proteinExistence type="inferred from homology"/>
<evidence type="ECO:0000256" key="3">
    <source>
        <dbReference type="ARBA" id="ARBA00022741"/>
    </source>
</evidence>
<dbReference type="GO" id="GO:0005524">
    <property type="term" value="F:ATP binding"/>
    <property type="evidence" value="ECO:0007669"/>
    <property type="project" value="UniProtKB-KW"/>
</dbReference>
<accession>A0A212RJV0</accession>
<keyword evidence="3 7" id="KW-0547">Nucleotide-binding</keyword>
<evidence type="ECO:0000313" key="9">
    <source>
        <dbReference type="EMBL" id="SNB72618.1"/>
    </source>
</evidence>
<dbReference type="InterPro" id="IPR013611">
    <property type="entry name" value="Transp-assoc_OB_typ2"/>
</dbReference>
<keyword evidence="1 7" id="KW-0813">Transport</keyword>
<dbReference type="SMART" id="SM00382">
    <property type="entry name" value="AAA"/>
    <property type="match status" value="1"/>
</dbReference>